<sequence>MTRVDDKLRRALARRSAIGTLRTLPILDDGAQSIVDFYSNDYLGFARSQQLKELIEARQIELHSQNSGMLGATGSRLISGNSPLFMETEKKLAKFYNSEATLLFNSGYAANEGVMSCLPQAEDVIIYDELVHNSCHEGIRLSRAYANDRSFAFRHNDLEDLERKLLNYSSSNGNDADRSCMFVIVEALYSMDGDFAPLDAMASLCDKLGAFLIVDEAHSTGVYGPHGSGVVRELGLDVKYPDVFVCRIHTFGKAMGCHGAVVCGSQVLIDYLVNYARSFIYTTAMPFHQLVSVIGSHELCTTPIAATLRCYVIDLVHYFKQTIRRTRNIPSDALLDSDSPIQSVVFVGNHRVLKASQQMNAMGIRVIPIRSPTVPKGAERFRIVIHAHNTRQEVDRLVNALSIMFDSFRNSKL</sequence>
<protein>
    <submittedName>
        <fullName evidence="7">8-amino-7-oxononanoate synthase</fullName>
    </submittedName>
</protein>
<dbReference type="GO" id="GO:0030170">
    <property type="term" value="F:pyridoxal phosphate binding"/>
    <property type="evidence" value="ECO:0007669"/>
    <property type="project" value="InterPro"/>
</dbReference>
<evidence type="ECO:0000313" key="7">
    <source>
        <dbReference type="EMBL" id="CEG46564.1"/>
    </source>
</evidence>
<comment type="cofactor">
    <cofactor evidence="1 5">
        <name>pyridoxal 5'-phosphate</name>
        <dbReference type="ChEBI" id="CHEBI:597326"/>
    </cofactor>
</comment>
<evidence type="ECO:0000256" key="3">
    <source>
        <dbReference type="ARBA" id="ARBA00022679"/>
    </source>
</evidence>
<reference evidence="8" key="1">
    <citation type="submission" date="2014-09" db="EMBL/GenBank/DDBJ databases">
        <authorList>
            <person name="Sharma Rahul"/>
            <person name="Thines Marco"/>
        </authorList>
    </citation>
    <scope>NUCLEOTIDE SEQUENCE [LARGE SCALE GENOMIC DNA]</scope>
</reference>
<keyword evidence="8" id="KW-1185">Reference proteome</keyword>
<proteinExistence type="inferred from homology"/>
<keyword evidence="4 5" id="KW-0663">Pyridoxal phosphate</keyword>
<keyword evidence="3" id="KW-0808">Transferase</keyword>
<name>A0A0P1AZ40_PLAHL</name>
<dbReference type="EMBL" id="CCYD01002047">
    <property type="protein sequence ID" value="CEG46564.1"/>
    <property type="molecule type" value="Genomic_DNA"/>
</dbReference>
<accession>A0A0P1AZ40</accession>
<dbReference type="GeneID" id="36398017"/>
<dbReference type="InterPro" id="IPR050087">
    <property type="entry name" value="AON_synthase_class-II"/>
</dbReference>
<evidence type="ECO:0000256" key="5">
    <source>
        <dbReference type="RuleBase" id="RU003693"/>
    </source>
</evidence>
<dbReference type="OMA" id="FSMDGDQ"/>
<dbReference type="Gene3D" id="3.40.640.10">
    <property type="entry name" value="Type I PLP-dependent aspartate aminotransferase-like (Major domain)"/>
    <property type="match status" value="1"/>
</dbReference>
<dbReference type="Proteomes" id="UP000054928">
    <property type="component" value="Unassembled WGS sequence"/>
</dbReference>
<dbReference type="PANTHER" id="PTHR13693:SF77">
    <property type="entry name" value="8-AMINO-7-OXONONANOATE SYNTHASE"/>
    <property type="match status" value="1"/>
</dbReference>
<evidence type="ECO:0000256" key="1">
    <source>
        <dbReference type="ARBA" id="ARBA00001933"/>
    </source>
</evidence>
<evidence type="ECO:0000259" key="6">
    <source>
        <dbReference type="Pfam" id="PF00155"/>
    </source>
</evidence>
<comment type="similarity">
    <text evidence="2">Belongs to the class-II pyridoxal-phosphate-dependent aminotransferase family. BioF subfamily.</text>
</comment>
<dbReference type="PANTHER" id="PTHR13693">
    <property type="entry name" value="CLASS II AMINOTRANSFERASE/8-AMINO-7-OXONONANOATE SYNTHASE"/>
    <property type="match status" value="1"/>
</dbReference>
<dbReference type="SUPFAM" id="SSF53383">
    <property type="entry name" value="PLP-dependent transferases"/>
    <property type="match status" value="1"/>
</dbReference>
<dbReference type="Pfam" id="PF00155">
    <property type="entry name" value="Aminotran_1_2"/>
    <property type="match status" value="1"/>
</dbReference>
<dbReference type="InterPro" id="IPR001917">
    <property type="entry name" value="Aminotrans_II_pyridoxalP_BS"/>
</dbReference>
<feature type="domain" description="Aminotransferase class I/classII large" evidence="6">
    <location>
        <begin position="34"/>
        <end position="401"/>
    </location>
</feature>
<dbReference type="InterPro" id="IPR004839">
    <property type="entry name" value="Aminotransferase_I/II_large"/>
</dbReference>
<dbReference type="OrthoDB" id="2382073at2759"/>
<dbReference type="InterPro" id="IPR015424">
    <property type="entry name" value="PyrdxlP-dep_Trfase"/>
</dbReference>
<evidence type="ECO:0000256" key="2">
    <source>
        <dbReference type="ARBA" id="ARBA00010008"/>
    </source>
</evidence>
<dbReference type="InterPro" id="IPR015422">
    <property type="entry name" value="PyrdxlP-dep_Trfase_small"/>
</dbReference>
<dbReference type="AlphaFoldDB" id="A0A0P1AZ40"/>
<dbReference type="PROSITE" id="PS00599">
    <property type="entry name" value="AA_TRANSFER_CLASS_2"/>
    <property type="match status" value="1"/>
</dbReference>
<evidence type="ECO:0000313" key="8">
    <source>
        <dbReference type="Proteomes" id="UP000054928"/>
    </source>
</evidence>
<dbReference type="STRING" id="4781.A0A0P1AZ40"/>
<dbReference type="InterPro" id="IPR015421">
    <property type="entry name" value="PyrdxlP-dep_Trfase_major"/>
</dbReference>
<dbReference type="Gene3D" id="3.90.1150.10">
    <property type="entry name" value="Aspartate Aminotransferase, domain 1"/>
    <property type="match status" value="1"/>
</dbReference>
<organism evidence="7 8">
    <name type="scientific">Plasmopara halstedii</name>
    <name type="common">Downy mildew of sunflower</name>
    <dbReference type="NCBI Taxonomy" id="4781"/>
    <lineage>
        <taxon>Eukaryota</taxon>
        <taxon>Sar</taxon>
        <taxon>Stramenopiles</taxon>
        <taxon>Oomycota</taxon>
        <taxon>Peronosporomycetes</taxon>
        <taxon>Peronosporales</taxon>
        <taxon>Peronosporaceae</taxon>
        <taxon>Plasmopara</taxon>
    </lineage>
</organism>
<dbReference type="GO" id="GO:0016740">
    <property type="term" value="F:transferase activity"/>
    <property type="evidence" value="ECO:0007669"/>
    <property type="project" value="UniProtKB-KW"/>
</dbReference>
<dbReference type="RefSeq" id="XP_024582933.1">
    <property type="nucleotide sequence ID" value="XM_024717433.1"/>
</dbReference>
<evidence type="ECO:0000256" key="4">
    <source>
        <dbReference type="ARBA" id="ARBA00022898"/>
    </source>
</evidence>